<dbReference type="PROSITE" id="PS01124">
    <property type="entry name" value="HTH_ARAC_FAMILY_2"/>
    <property type="match status" value="1"/>
</dbReference>
<sequence length="295" mass="34659">MKTIQFNKTECGVDFLLNVLSGDQVSDSYLNTDVYNTDYFEILFFKKAEGTLILNHHEINVGDNAIIFISAFQNRQWKMNKDLLDFTSLIFQEDFLNEFFADKLFTYRLLYFYELQHPLRMDVTSMEMSKSCSILTEIKSELLTVRPDSAHIIRSQLYYLLQTLNRQYSSQNNLSLDNVGNNYAYQFKRLLETNIRTKQRINDYTELLGISRITLNKAVKSQFNVTATELIKRRLISEIQTQLIYSNQTTSEIAYEFGFSEPNHLMRFFKTLTNETISEFLSHHQHSLKLSAVQE</sequence>
<dbReference type="InterPro" id="IPR018060">
    <property type="entry name" value="HTH_AraC"/>
</dbReference>
<dbReference type="GO" id="GO:0003700">
    <property type="term" value="F:DNA-binding transcription factor activity"/>
    <property type="evidence" value="ECO:0007669"/>
    <property type="project" value="InterPro"/>
</dbReference>
<dbReference type="Gene3D" id="1.10.10.60">
    <property type="entry name" value="Homeodomain-like"/>
    <property type="match status" value="1"/>
</dbReference>
<dbReference type="PANTHER" id="PTHR43280">
    <property type="entry name" value="ARAC-FAMILY TRANSCRIPTIONAL REGULATOR"/>
    <property type="match status" value="1"/>
</dbReference>
<reference evidence="5 6" key="1">
    <citation type="submission" date="2018-07" db="EMBL/GenBank/DDBJ databases">
        <title>Dyadobacter roseus sp. nov., isolated from rose rhizosphere soil.</title>
        <authorList>
            <person name="Chen L."/>
        </authorList>
    </citation>
    <scope>NUCLEOTIDE SEQUENCE [LARGE SCALE GENOMIC DNA]</scope>
    <source>
        <strain evidence="5 6">RS19</strain>
    </source>
</reference>
<comment type="caution">
    <text evidence="5">The sequence shown here is derived from an EMBL/GenBank/DDBJ whole genome shotgun (WGS) entry which is preliminary data.</text>
</comment>
<dbReference type="RefSeq" id="WP_115831872.1">
    <property type="nucleotide sequence ID" value="NZ_QNUL01000012.1"/>
</dbReference>
<evidence type="ECO:0000256" key="3">
    <source>
        <dbReference type="ARBA" id="ARBA00023163"/>
    </source>
</evidence>
<gene>
    <name evidence="5" type="ORF">DSL64_15745</name>
</gene>
<keyword evidence="6" id="KW-1185">Reference proteome</keyword>
<evidence type="ECO:0000313" key="6">
    <source>
        <dbReference type="Proteomes" id="UP000256373"/>
    </source>
</evidence>
<feature type="domain" description="HTH araC/xylS-type" evidence="4">
    <location>
        <begin position="185"/>
        <end position="283"/>
    </location>
</feature>
<dbReference type="AlphaFoldDB" id="A0A3D8YAD8"/>
<evidence type="ECO:0000259" key="4">
    <source>
        <dbReference type="PROSITE" id="PS01124"/>
    </source>
</evidence>
<dbReference type="GO" id="GO:0043565">
    <property type="term" value="F:sequence-specific DNA binding"/>
    <property type="evidence" value="ECO:0007669"/>
    <property type="project" value="InterPro"/>
</dbReference>
<dbReference type="OrthoDB" id="9793451at2"/>
<dbReference type="InterPro" id="IPR009057">
    <property type="entry name" value="Homeodomain-like_sf"/>
</dbReference>
<evidence type="ECO:0000313" key="5">
    <source>
        <dbReference type="EMBL" id="REA60127.1"/>
    </source>
</evidence>
<evidence type="ECO:0000256" key="1">
    <source>
        <dbReference type="ARBA" id="ARBA00023015"/>
    </source>
</evidence>
<dbReference type="EMBL" id="QNUL01000012">
    <property type="protein sequence ID" value="REA60127.1"/>
    <property type="molecule type" value="Genomic_DNA"/>
</dbReference>
<evidence type="ECO:0000256" key="2">
    <source>
        <dbReference type="ARBA" id="ARBA00023125"/>
    </source>
</evidence>
<dbReference type="SUPFAM" id="SSF46689">
    <property type="entry name" value="Homeodomain-like"/>
    <property type="match status" value="1"/>
</dbReference>
<dbReference type="SMART" id="SM00342">
    <property type="entry name" value="HTH_ARAC"/>
    <property type="match status" value="1"/>
</dbReference>
<keyword evidence="2" id="KW-0238">DNA-binding</keyword>
<accession>A0A3D8YAD8</accession>
<dbReference type="Proteomes" id="UP000256373">
    <property type="component" value="Unassembled WGS sequence"/>
</dbReference>
<keyword evidence="3" id="KW-0804">Transcription</keyword>
<name>A0A3D8YAD8_9BACT</name>
<dbReference type="Pfam" id="PF12833">
    <property type="entry name" value="HTH_18"/>
    <property type="match status" value="1"/>
</dbReference>
<dbReference type="PANTHER" id="PTHR43280:SF32">
    <property type="entry name" value="TRANSCRIPTIONAL REGULATORY PROTEIN"/>
    <property type="match status" value="1"/>
</dbReference>
<keyword evidence="1" id="KW-0805">Transcription regulation</keyword>
<protein>
    <submittedName>
        <fullName evidence="5">AraC family transcriptional regulator</fullName>
    </submittedName>
</protein>
<proteinExistence type="predicted"/>
<organism evidence="5 6">
    <name type="scientific">Dyadobacter luteus</name>
    <dbReference type="NCBI Taxonomy" id="2259619"/>
    <lineage>
        <taxon>Bacteria</taxon>
        <taxon>Pseudomonadati</taxon>
        <taxon>Bacteroidota</taxon>
        <taxon>Cytophagia</taxon>
        <taxon>Cytophagales</taxon>
        <taxon>Spirosomataceae</taxon>
        <taxon>Dyadobacter</taxon>
    </lineage>
</organism>